<dbReference type="EMBL" id="BEGY01000001">
    <property type="protein sequence ID" value="GAX72947.1"/>
    <property type="molecule type" value="Genomic_DNA"/>
</dbReference>
<feature type="signal peptide" evidence="13">
    <location>
        <begin position="1"/>
        <end position="18"/>
    </location>
</feature>
<dbReference type="Pfam" id="PF00560">
    <property type="entry name" value="LRR_1"/>
    <property type="match status" value="2"/>
</dbReference>
<keyword evidence="4 12" id="KW-0812">Transmembrane</keyword>
<dbReference type="InterPro" id="IPR029787">
    <property type="entry name" value="Nucleotide_cyclase"/>
</dbReference>
<dbReference type="Gene3D" id="3.80.10.10">
    <property type="entry name" value="Ribonuclease Inhibitor"/>
    <property type="match status" value="1"/>
</dbReference>
<dbReference type="SUPFAM" id="SSF52058">
    <property type="entry name" value="L domain-like"/>
    <property type="match status" value="1"/>
</dbReference>
<evidence type="ECO:0000256" key="10">
    <source>
        <dbReference type="ARBA" id="ARBA00037847"/>
    </source>
</evidence>
<organism evidence="14 15">
    <name type="scientific">Chlamydomonas eustigma</name>
    <dbReference type="NCBI Taxonomy" id="1157962"/>
    <lineage>
        <taxon>Eukaryota</taxon>
        <taxon>Viridiplantae</taxon>
        <taxon>Chlorophyta</taxon>
        <taxon>core chlorophytes</taxon>
        <taxon>Chlorophyceae</taxon>
        <taxon>CS clade</taxon>
        <taxon>Chlamydomonadales</taxon>
        <taxon>Chlamydomonadaceae</taxon>
        <taxon>Chlamydomonas</taxon>
    </lineage>
</organism>
<feature type="compositionally biased region" description="Polar residues" evidence="11">
    <location>
        <begin position="633"/>
        <end position="642"/>
    </location>
</feature>
<dbReference type="InterPro" id="IPR032675">
    <property type="entry name" value="LRR_dom_sf"/>
</dbReference>
<keyword evidence="9" id="KW-0325">Glycoprotein</keyword>
<name>A0A250WQ32_9CHLO</name>
<keyword evidence="3" id="KW-1003">Cell membrane</keyword>
<comment type="caution">
    <text evidence="14">The sequence shown here is derived from an EMBL/GenBank/DDBJ whole genome shotgun (WGS) entry which is preliminary data.</text>
</comment>
<keyword evidence="7 12" id="KW-0472">Membrane</keyword>
<accession>A0A250WQ32</accession>
<dbReference type="GO" id="GO:0005886">
    <property type="term" value="C:plasma membrane"/>
    <property type="evidence" value="ECO:0007669"/>
    <property type="project" value="UniProtKB-SubCell"/>
</dbReference>
<feature type="region of interest" description="Disordered" evidence="11">
    <location>
        <begin position="826"/>
        <end position="849"/>
    </location>
</feature>
<dbReference type="GO" id="GO:0005930">
    <property type="term" value="C:axoneme"/>
    <property type="evidence" value="ECO:0007669"/>
    <property type="project" value="UniProtKB-SubCell"/>
</dbReference>
<evidence type="ECO:0008006" key="16">
    <source>
        <dbReference type="Google" id="ProtNLM"/>
    </source>
</evidence>
<comment type="subcellular location">
    <subcellularLocation>
        <location evidence="1">Cell membrane</location>
    </subcellularLocation>
    <subcellularLocation>
        <location evidence="2">Cytoplasm</location>
        <location evidence="2">Cytoskeleton</location>
        <location evidence="2">Cilium axoneme</location>
    </subcellularLocation>
    <subcellularLocation>
        <location evidence="10">Endomembrane system</location>
        <topology evidence="10">Single-pass membrane protein</topology>
    </subcellularLocation>
</comment>
<evidence type="ECO:0000256" key="6">
    <source>
        <dbReference type="ARBA" id="ARBA00022989"/>
    </source>
</evidence>
<evidence type="ECO:0000313" key="15">
    <source>
        <dbReference type="Proteomes" id="UP000232323"/>
    </source>
</evidence>
<evidence type="ECO:0000256" key="2">
    <source>
        <dbReference type="ARBA" id="ARBA00004430"/>
    </source>
</evidence>
<reference evidence="14 15" key="1">
    <citation type="submission" date="2017-08" db="EMBL/GenBank/DDBJ databases">
        <title>Acidophilic green algal genome provides insights into adaptation to an acidic environment.</title>
        <authorList>
            <person name="Hirooka S."/>
            <person name="Hirose Y."/>
            <person name="Kanesaki Y."/>
            <person name="Higuchi S."/>
            <person name="Fujiwara T."/>
            <person name="Onuma R."/>
            <person name="Era A."/>
            <person name="Ohbayashi R."/>
            <person name="Uzuka A."/>
            <person name="Nozaki H."/>
            <person name="Yoshikawa H."/>
            <person name="Miyagishima S.Y."/>
        </authorList>
    </citation>
    <scope>NUCLEOTIDE SEQUENCE [LARGE SCALE GENOMIC DNA]</scope>
    <source>
        <strain evidence="14 15">NIES-2499</strain>
    </source>
</reference>
<evidence type="ECO:0000256" key="8">
    <source>
        <dbReference type="ARBA" id="ARBA00023170"/>
    </source>
</evidence>
<keyword evidence="6 12" id="KW-1133">Transmembrane helix</keyword>
<dbReference type="SUPFAM" id="SSF55073">
    <property type="entry name" value="Nucleotide cyclase"/>
    <property type="match status" value="2"/>
</dbReference>
<evidence type="ECO:0000256" key="4">
    <source>
        <dbReference type="ARBA" id="ARBA00022692"/>
    </source>
</evidence>
<sequence>MFCILNNVLCSHILGACGSQICYMSLEWVRMVTQVQGSLVTAVLNNIQSLGCSLINIELSGNHLSGTSGPALTALSTLQSLSLASNQIYGSFPTELLAMANLRQLILSSNSFSGPVPQTLCRNVSMISNLLISNNKLSGSLSWLKDCDSLIMLEANNNRFSGDLGELSTALGDTTALRTLLLAHNELAGNTSSLDTILVQLPYLVDLDISGNHIVGSTPSTLSALQLLNELSFGETGVQGTVSPSLFYALTRLSSLLMPSNALSGLLPSEIGQAQSLTSLNLSNNSLSGSVPGSITNSALVQHGSWLDLRYNHKLSCCSDASGSTVVQTLGLSGYSVNSSDGLSRLNSSLLLPKGISFAPTYQIVAYQDYNLRCPLLQIENSSATGSSGGLLNWFLDPEYYLFQGCTCEDVTLQLAVNFSTQGLIYASCIQLQLLPPMPSPTIPDNNSNWWQQDWWIFIIIALAGATLIVVVVWLFCFQKGRRPEALQNLLDYGKRMKMPRGGDQVSIVVTDIQGFSELMKKNQDATLKASQILLSKQHWPHDLFKEKAGPREVPTPSPSSALKPSALLNKSILQGIGSRITFFTSKQDVSAASQPSMIASSNSCEPSDGILLQSTAAGGVPGAMEEALEGSTGPQSPHQQYGGQGLVFDKNSSSQFRQPPEQCRLPSKQIHALNTRICHLEGLKVRMGVATGKVPPEIKPSASAVLELAKIVSDAATGGQILMCSSTFAAVQNQAEELGCVNQDGMNYGKLYSLRPPWYMFWRRKKRQEEAVLIDMGLYINHPSGPLPDILTPYFYPNASETWSLRGRSEMNHSSLINPPVLSTLEKPTGSIQTSPQSNVTRKSVTPHIPGVPQLQRTSLLEAGSTSSSTHLQRMYQVLAPNLVSRGRYFGSTLSLKDDWYCLDSPYFDAPSTLHHPLSHQDLYMDDAGLPPVTMVFCAVEDGKMFSSKDRRAALVLQMELEAAMMSVMRQVPSGYLVRHQEAELKYIAAFGRAEDALCWCLAVQECSMYLEWSVPVLRAWPSEEKTGGKGLLFRGPRLKMGVCEGVPSSISPDYVGRADYIGASVNQAARYMDAAAHGGQVACERSLAHKVFHTWSQRRTSVIKEEPDEHTSGAVLRSHTTTNKHEDEDQGHHLPSPSRAIFEERSQNGNREMSVTPDLLADASKMSVNALSENVQQQRQVSKSVGCASNSVTPVEIKEEVGLHEVKNPFFESNSERGETFSSVAVHPENACEIQGDPSSYGPQVSSQGVTALSATAPHAKTSLWAASMTDTASQRLRTLGSEEFLYCSSSSHCVALNIGQFWFKGCPDSLDMVNVTFSFLEERRYPRESPRGKGLRLLEGHGVSCTAEMPKLAVVHAYRIRYEEAKRADVARNMEKCGSVLQTVNSSAFPSKTLPDPSLFSRSTWVTQLVEAPVFKKLSMATSWVGGKKEGGEDHVHHGLSMRPSPFGETSETGLGKVSHAEIRIQTMS</sequence>
<evidence type="ECO:0000256" key="11">
    <source>
        <dbReference type="SAM" id="MobiDB-lite"/>
    </source>
</evidence>
<dbReference type="PANTHER" id="PTHR48052:SF81">
    <property type="entry name" value="LEUCINE-RICH REPEAT-CONTAINING N-TERMINAL PLANT-TYPE DOMAIN-CONTAINING PROTEIN"/>
    <property type="match status" value="1"/>
</dbReference>
<evidence type="ECO:0000256" key="7">
    <source>
        <dbReference type="ARBA" id="ARBA00023136"/>
    </source>
</evidence>
<evidence type="ECO:0000256" key="5">
    <source>
        <dbReference type="ARBA" id="ARBA00022729"/>
    </source>
</evidence>
<gene>
    <name evidence="14" type="ORF">CEUSTIGMA_g402.t1</name>
</gene>
<evidence type="ECO:0000256" key="12">
    <source>
        <dbReference type="SAM" id="Phobius"/>
    </source>
</evidence>
<feature type="compositionally biased region" description="Basic and acidic residues" evidence="11">
    <location>
        <begin position="1430"/>
        <end position="1440"/>
    </location>
</feature>
<feature type="transmembrane region" description="Helical" evidence="12">
    <location>
        <begin position="455"/>
        <end position="478"/>
    </location>
</feature>
<dbReference type="InterPro" id="IPR001611">
    <property type="entry name" value="Leu-rich_rpt"/>
</dbReference>
<feature type="region of interest" description="Disordered" evidence="11">
    <location>
        <begin position="1429"/>
        <end position="1457"/>
    </location>
</feature>
<dbReference type="Gene3D" id="3.30.70.1230">
    <property type="entry name" value="Nucleotide cyclase"/>
    <property type="match status" value="1"/>
</dbReference>
<feature type="compositionally biased region" description="Polar residues" evidence="11">
    <location>
        <begin position="831"/>
        <end position="845"/>
    </location>
</feature>
<proteinExistence type="predicted"/>
<protein>
    <recommendedName>
        <fullName evidence="16">Guanylate cyclase domain-containing protein</fullName>
    </recommendedName>
</protein>
<feature type="region of interest" description="Disordered" evidence="11">
    <location>
        <begin position="625"/>
        <end position="661"/>
    </location>
</feature>
<evidence type="ECO:0000256" key="1">
    <source>
        <dbReference type="ARBA" id="ARBA00004236"/>
    </source>
</evidence>
<dbReference type="Proteomes" id="UP000232323">
    <property type="component" value="Unassembled WGS sequence"/>
</dbReference>
<evidence type="ECO:0000313" key="14">
    <source>
        <dbReference type="EMBL" id="GAX72947.1"/>
    </source>
</evidence>
<dbReference type="GO" id="GO:0012505">
    <property type="term" value="C:endomembrane system"/>
    <property type="evidence" value="ECO:0007669"/>
    <property type="project" value="UniProtKB-SubCell"/>
</dbReference>
<dbReference type="PANTHER" id="PTHR48052">
    <property type="entry name" value="UNNAMED PRODUCT"/>
    <property type="match status" value="1"/>
</dbReference>
<feature type="chain" id="PRO_5013327054" description="Guanylate cyclase domain-containing protein" evidence="13">
    <location>
        <begin position="19"/>
        <end position="1472"/>
    </location>
</feature>
<keyword evidence="8" id="KW-0675">Receptor</keyword>
<evidence type="ECO:0000256" key="9">
    <source>
        <dbReference type="ARBA" id="ARBA00023180"/>
    </source>
</evidence>
<keyword evidence="5 13" id="KW-0732">Signal</keyword>
<keyword evidence="15" id="KW-1185">Reference proteome</keyword>
<evidence type="ECO:0000256" key="13">
    <source>
        <dbReference type="SAM" id="SignalP"/>
    </source>
</evidence>
<evidence type="ECO:0000256" key="3">
    <source>
        <dbReference type="ARBA" id="ARBA00022475"/>
    </source>
</evidence>
<dbReference type="OrthoDB" id="676979at2759"/>